<evidence type="ECO:0000256" key="5">
    <source>
        <dbReference type="ARBA" id="ARBA00023221"/>
    </source>
</evidence>
<dbReference type="HOGENOM" id="CLU_010194_1_0_4"/>
<dbReference type="eggNOG" id="COG1028">
    <property type="taxonomic scope" value="Bacteria"/>
</dbReference>
<dbReference type="AlphaFoldDB" id="A2SE56"/>
<evidence type="ECO:0000313" key="7">
    <source>
        <dbReference type="EMBL" id="ABM93845.1"/>
    </source>
</evidence>
<dbReference type="RefSeq" id="WP_011828483.1">
    <property type="nucleotide sequence ID" value="NC_008825.1"/>
</dbReference>
<dbReference type="SMART" id="SM00822">
    <property type="entry name" value="PKS_KR"/>
    <property type="match status" value="1"/>
</dbReference>
<reference evidence="7 8" key="1">
    <citation type="journal article" date="2007" name="J. Bacteriol.">
        <title>Whole-genome analysis of the methyl tert-butyl ether-degrading beta-proteobacterium Methylibium petroleiphilum PM1.</title>
        <authorList>
            <person name="Kane S.R."/>
            <person name="Chakicherla A.Y."/>
            <person name="Chain P.S.G."/>
            <person name="Schmidt R."/>
            <person name="Shin M.W."/>
            <person name="Legler T.C."/>
            <person name="Scow K.M."/>
            <person name="Larimer F.W."/>
            <person name="Lucas S.M."/>
            <person name="Richardson P.M."/>
            <person name="Hristova K.R."/>
        </authorList>
    </citation>
    <scope>NUCLEOTIDE SEQUENCE [LARGE SCALE GENOMIC DNA]</scope>
    <source>
        <strain evidence="8">ATCC BAA-1232 / LMG 22953 / PM1</strain>
    </source>
</reference>
<keyword evidence="4" id="KW-0443">Lipid metabolism</keyword>
<accession>A2SE56</accession>
<evidence type="ECO:0000256" key="3">
    <source>
        <dbReference type="ARBA" id="ARBA00023027"/>
    </source>
</evidence>
<dbReference type="PANTHER" id="PTHR43180">
    <property type="entry name" value="3-OXOACYL-(ACYL-CARRIER-PROTEIN) REDUCTASE (AFU_ORTHOLOGUE AFUA_6G11210)"/>
    <property type="match status" value="1"/>
</dbReference>
<dbReference type="PRINTS" id="PR00081">
    <property type="entry name" value="GDHRDH"/>
</dbReference>
<evidence type="ECO:0000259" key="6">
    <source>
        <dbReference type="SMART" id="SM00822"/>
    </source>
</evidence>
<dbReference type="GO" id="GO:0008202">
    <property type="term" value="P:steroid metabolic process"/>
    <property type="evidence" value="ECO:0007669"/>
    <property type="project" value="UniProtKB-KW"/>
</dbReference>
<dbReference type="SUPFAM" id="SSF51735">
    <property type="entry name" value="NAD(P)-binding Rossmann-fold domains"/>
    <property type="match status" value="1"/>
</dbReference>
<dbReference type="InterPro" id="IPR002347">
    <property type="entry name" value="SDR_fam"/>
</dbReference>
<evidence type="ECO:0000256" key="4">
    <source>
        <dbReference type="ARBA" id="ARBA00023098"/>
    </source>
</evidence>
<sequence length="282" mass="29402">MTDSRASTPAPIDYGKAYRVDGKVALISGAARGLGAEMARALAGAGARVMVTDVLESQGRETVAEIRAAGGQADFFRLDTTDEAQWEAAIAVTIERLGGLHVLVNNAGIERLQFITETTVEEFRKVQDVNVTGVFLGCKHAIRAMRPGGAAGQGGSIINLSSVAGLVGCIGLSNYCASKGAVRLLTKSVAVECGQLKLGIRCNSIHPGVVWTAMGRDLFQHFVDLKIMPDLAAAQTAFETAIPMGRCGAPEDVASAALYLASDAAKWVTGAEFVVDGGYTAV</sequence>
<protein>
    <submittedName>
        <fullName evidence="7">Putative dehydrogenase</fullName>
    </submittedName>
</protein>
<keyword evidence="2" id="KW-0560">Oxidoreductase</keyword>
<gene>
    <name evidence="7" type="ordered locus">Mpe_A0883</name>
</gene>
<dbReference type="InterPro" id="IPR057326">
    <property type="entry name" value="KR_dom"/>
</dbReference>
<dbReference type="Proteomes" id="UP000000366">
    <property type="component" value="Chromosome"/>
</dbReference>
<keyword evidence="5" id="KW-0753">Steroid metabolism</keyword>
<dbReference type="PANTHER" id="PTHR43180:SF28">
    <property type="entry name" value="NAD(P)-BINDING ROSSMANN-FOLD SUPERFAMILY PROTEIN"/>
    <property type="match status" value="1"/>
</dbReference>
<dbReference type="NCBIfam" id="NF005559">
    <property type="entry name" value="PRK07231.1"/>
    <property type="match status" value="1"/>
</dbReference>
<dbReference type="PRINTS" id="PR00080">
    <property type="entry name" value="SDRFAMILY"/>
</dbReference>
<dbReference type="KEGG" id="mpt:Mpe_A0883"/>
<comment type="similarity">
    <text evidence="1">Belongs to the short-chain dehydrogenases/reductases (SDR) family.</text>
</comment>
<dbReference type="STRING" id="420662.Mpe_A0883"/>
<dbReference type="PROSITE" id="PS00061">
    <property type="entry name" value="ADH_SHORT"/>
    <property type="match status" value="1"/>
</dbReference>
<dbReference type="InterPro" id="IPR020904">
    <property type="entry name" value="Sc_DH/Rdtase_CS"/>
</dbReference>
<dbReference type="Pfam" id="PF13561">
    <property type="entry name" value="adh_short_C2"/>
    <property type="match status" value="1"/>
</dbReference>
<organism evidence="7 8">
    <name type="scientific">Methylibium petroleiphilum (strain ATCC BAA-1232 / LMG 22953 / PM1)</name>
    <dbReference type="NCBI Taxonomy" id="420662"/>
    <lineage>
        <taxon>Bacteria</taxon>
        <taxon>Pseudomonadati</taxon>
        <taxon>Pseudomonadota</taxon>
        <taxon>Betaproteobacteria</taxon>
        <taxon>Burkholderiales</taxon>
        <taxon>Sphaerotilaceae</taxon>
        <taxon>Methylibium</taxon>
    </lineage>
</organism>
<keyword evidence="8" id="KW-1185">Reference proteome</keyword>
<dbReference type="FunFam" id="3.40.50.720:FF:000084">
    <property type="entry name" value="Short-chain dehydrogenase reductase"/>
    <property type="match status" value="1"/>
</dbReference>
<evidence type="ECO:0000256" key="2">
    <source>
        <dbReference type="ARBA" id="ARBA00023002"/>
    </source>
</evidence>
<keyword evidence="3" id="KW-0520">NAD</keyword>
<dbReference type="Gene3D" id="3.40.50.720">
    <property type="entry name" value="NAD(P)-binding Rossmann-like Domain"/>
    <property type="match status" value="1"/>
</dbReference>
<dbReference type="EMBL" id="CP000555">
    <property type="protein sequence ID" value="ABM93845.1"/>
    <property type="molecule type" value="Genomic_DNA"/>
</dbReference>
<dbReference type="InterPro" id="IPR036291">
    <property type="entry name" value="NAD(P)-bd_dom_sf"/>
</dbReference>
<proteinExistence type="inferred from homology"/>
<feature type="domain" description="Ketoreductase" evidence="6">
    <location>
        <begin position="23"/>
        <end position="214"/>
    </location>
</feature>
<evidence type="ECO:0000313" key="8">
    <source>
        <dbReference type="Proteomes" id="UP000000366"/>
    </source>
</evidence>
<dbReference type="GO" id="GO:0016491">
    <property type="term" value="F:oxidoreductase activity"/>
    <property type="evidence" value="ECO:0007669"/>
    <property type="project" value="UniProtKB-KW"/>
</dbReference>
<evidence type="ECO:0000256" key="1">
    <source>
        <dbReference type="ARBA" id="ARBA00006484"/>
    </source>
</evidence>
<name>A2SE56_METPP</name>